<evidence type="ECO:0000256" key="2">
    <source>
        <dbReference type="ARBA" id="ARBA00022525"/>
    </source>
</evidence>
<comment type="subcellular location">
    <subcellularLocation>
        <location evidence="1 6">Secreted</location>
    </subcellularLocation>
</comment>
<evidence type="ECO:0000313" key="7">
    <source>
        <dbReference type="EMBL" id="JAT91317.1"/>
    </source>
</evidence>
<dbReference type="InterPro" id="IPR045797">
    <property type="entry name" value="EVA_Class_A"/>
</dbReference>
<dbReference type="GO" id="GO:0019957">
    <property type="term" value="F:C-C chemokine binding"/>
    <property type="evidence" value="ECO:0007669"/>
    <property type="project" value="InterPro"/>
</dbReference>
<feature type="non-terminal residue" evidence="7">
    <location>
        <position position="1"/>
    </location>
</feature>
<reference evidence="7" key="1">
    <citation type="journal article" date="2017" name="Front. Cell. Infect. Microbiol.">
        <title>The Distinct Transcriptional Response of the Midgut of Amblyomma sculptum and Amblyomma aureolatum Ticks to Rickettsia rickettsii Correlates to Their Differences in Susceptibility to Infection.</title>
        <authorList>
            <person name="Martins L.A."/>
            <person name="Galletti M.F.B.M."/>
            <person name="Ribeiro J.M."/>
            <person name="Fujita A."/>
            <person name="Costa F.B."/>
            <person name="Labruna M.B."/>
            <person name="Daffre S."/>
            <person name="Fogaca A.C."/>
        </authorList>
    </citation>
    <scope>NUCLEOTIDE SEQUENCE</scope>
</reference>
<keyword evidence="2 6" id="KW-0964">Secreted</keyword>
<proteinExistence type="evidence at transcript level"/>
<dbReference type="Pfam" id="PF19429">
    <property type="entry name" value="EVA_Class_A"/>
    <property type="match status" value="1"/>
</dbReference>
<dbReference type="EMBL" id="GFAC01007871">
    <property type="protein sequence ID" value="JAT91317.1"/>
    <property type="molecule type" value="mRNA"/>
</dbReference>
<keyword evidence="3 6" id="KW-0732">Signal</keyword>
<evidence type="ECO:0000256" key="6">
    <source>
        <dbReference type="RuleBase" id="RU369006"/>
    </source>
</evidence>
<dbReference type="Gene3D" id="2.30.130.100">
    <property type="match status" value="1"/>
</dbReference>
<dbReference type="AlphaFoldDB" id="A0A1E1WWF6"/>
<evidence type="ECO:0000256" key="4">
    <source>
        <dbReference type="ARBA" id="ARBA00023157"/>
    </source>
</evidence>
<dbReference type="GO" id="GO:0005576">
    <property type="term" value="C:extracellular region"/>
    <property type="evidence" value="ECO:0007669"/>
    <property type="project" value="UniProtKB-SubCell"/>
</dbReference>
<evidence type="ECO:0000256" key="5">
    <source>
        <dbReference type="ARBA" id="ARBA00023180"/>
    </source>
</evidence>
<accession>A0A1E1WWF6</accession>
<name>A0A1E1WWF6_9ACAR</name>
<comment type="function">
    <text evidence="6">Salivary chemokine-binding protein which binds to host chemokines.</text>
</comment>
<protein>
    <recommendedName>
        <fullName evidence="6">Evasin</fullName>
    </recommendedName>
</protein>
<keyword evidence="4 6" id="KW-1015">Disulfide bond</keyword>
<evidence type="ECO:0000256" key="1">
    <source>
        <dbReference type="ARBA" id="ARBA00004613"/>
    </source>
</evidence>
<evidence type="ECO:0000256" key="3">
    <source>
        <dbReference type="ARBA" id="ARBA00022729"/>
    </source>
</evidence>
<sequence length="86" mass="9108">QGRSNCSPLFVTTTRGTIRITCTNTCPGVESGKTSVVSYDNSECALVTSQEYGRMGNGVPHSCLLGTCSGGSCQQGNLRIDCWKLN</sequence>
<keyword evidence="5 6" id="KW-0325">Glycoprotein</keyword>
<organism evidence="7">
    <name type="scientific">Amblyomma aureolatum</name>
    <dbReference type="NCBI Taxonomy" id="187763"/>
    <lineage>
        <taxon>Eukaryota</taxon>
        <taxon>Metazoa</taxon>
        <taxon>Ecdysozoa</taxon>
        <taxon>Arthropoda</taxon>
        <taxon>Chelicerata</taxon>
        <taxon>Arachnida</taxon>
        <taxon>Acari</taxon>
        <taxon>Parasitiformes</taxon>
        <taxon>Ixodida</taxon>
        <taxon>Ixodoidea</taxon>
        <taxon>Ixodidae</taxon>
        <taxon>Amblyomminae</taxon>
        <taxon>Amblyomma</taxon>
    </lineage>
</organism>